<dbReference type="AlphaFoldDB" id="A0A4Z1HN20"/>
<dbReference type="EMBL" id="PQXN01000249">
    <property type="protein sequence ID" value="TGO48140.1"/>
    <property type="molecule type" value="Genomic_DNA"/>
</dbReference>
<evidence type="ECO:0000313" key="2">
    <source>
        <dbReference type="Proteomes" id="UP000297527"/>
    </source>
</evidence>
<keyword evidence="2" id="KW-1185">Reference proteome</keyword>
<comment type="caution">
    <text evidence="1">The sequence shown here is derived from an EMBL/GenBank/DDBJ whole genome shotgun (WGS) entry which is preliminary data.</text>
</comment>
<sequence length="173" mass="19857">MFSKASDTAHIRNQNHDSWTQYFATFETMWEHSEPPELKIGLIFAAMDIRIFLVIIQLDELSRFLSSLNHFKTTALIPRLRECSVCFDLNPYSKNTRTKWRLNFDVDATEVQHLKVDSLQLVAGAKSSCTNCSIIMEGLNTMSRNLAFFDSSKPFDMDIQTSQMSTTSRSNEV</sequence>
<organism evidence="1 2">
    <name type="scientific">Botryotinia convoluta</name>
    <dbReference type="NCBI Taxonomy" id="54673"/>
    <lineage>
        <taxon>Eukaryota</taxon>
        <taxon>Fungi</taxon>
        <taxon>Dikarya</taxon>
        <taxon>Ascomycota</taxon>
        <taxon>Pezizomycotina</taxon>
        <taxon>Leotiomycetes</taxon>
        <taxon>Helotiales</taxon>
        <taxon>Sclerotiniaceae</taxon>
        <taxon>Botryotinia</taxon>
    </lineage>
</organism>
<proteinExistence type="predicted"/>
<dbReference type="Proteomes" id="UP000297527">
    <property type="component" value="Unassembled WGS sequence"/>
</dbReference>
<accession>A0A4Z1HN20</accession>
<protein>
    <submittedName>
        <fullName evidence="1">Uncharacterized protein</fullName>
    </submittedName>
</protein>
<evidence type="ECO:0000313" key="1">
    <source>
        <dbReference type="EMBL" id="TGO48140.1"/>
    </source>
</evidence>
<reference evidence="1 2" key="1">
    <citation type="submission" date="2017-12" db="EMBL/GenBank/DDBJ databases">
        <title>Comparative genomics of Botrytis spp.</title>
        <authorList>
            <person name="Valero-Jimenez C.A."/>
            <person name="Tapia P."/>
            <person name="Veloso J."/>
            <person name="Silva-Moreno E."/>
            <person name="Staats M."/>
            <person name="Valdes J.H."/>
            <person name="Van Kan J.A.L."/>
        </authorList>
    </citation>
    <scope>NUCLEOTIDE SEQUENCE [LARGE SCALE GENOMIC DNA]</scope>
    <source>
        <strain evidence="1 2">MUCL11595</strain>
    </source>
</reference>
<gene>
    <name evidence="1" type="ORF">BCON_0250g00130</name>
</gene>
<name>A0A4Z1HN20_9HELO</name>